<name>A0A0A2TP01_9BACI</name>
<dbReference type="GO" id="GO:0016787">
    <property type="term" value="F:hydrolase activity"/>
    <property type="evidence" value="ECO:0007669"/>
    <property type="project" value="UniProtKB-KW"/>
</dbReference>
<dbReference type="PANTHER" id="PTHR42815">
    <property type="entry name" value="FAD-BINDING, PUTATIVE (AFU_ORTHOLOGUE AFUA_6G07600)-RELATED"/>
    <property type="match status" value="1"/>
</dbReference>
<dbReference type="SUPFAM" id="SSF50475">
    <property type="entry name" value="FMN-binding split barrel"/>
    <property type="match status" value="1"/>
</dbReference>
<keyword evidence="2" id="KW-0378">Hydrolase</keyword>
<proteinExistence type="predicted"/>
<keyword evidence="3" id="KW-1185">Reference proteome</keyword>
<dbReference type="STRING" id="1385514.N782_21930"/>
<evidence type="ECO:0000259" key="1">
    <source>
        <dbReference type="Pfam" id="PF01243"/>
    </source>
</evidence>
<dbReference type="EMBL" id="AVBF01000086">
    <property type="protein sequence ID" value="KGP71070.1"/>
    <property type="molecule type" value="Genomic_DNA"/>
</dbReference>
<dbReference type="RefSeq" id="WP_036823985.1">
    <property type="nucleotide sequence ID" value="NZ_AVBF01000086.1"/>
</dbReference>
<dbReference type="InterPro" id="IPR012349">
    <property type="entry name" value="Split_barrel_FMN-bd"/>
</dbReference>
<dbReference type="Pfam" id="PF01243">
    <property type="entry name" value="PNPOx_N"/>
    <property type="match status" value="1"/>
</dbReference>
<dbReference type="NCBIfam" id="TIGR04025">
    <property type="entry name" value="PPOX_FMN_DR2398"/>
    <property type="match status" value="1"/>
</dbReference>
<organism evidence="2 3">
    <name type="scientific">Pontibacillus yanchengensis Y32</name>
    <dbReference type="NCBI Taxonomy" id="1385514"/>
    <lineage>
        <taxon>Bacteria</taxon>
        <taxon>Bacillati</taxon>
        <taxon>Bacillota</taxon>
        <taxon>Bacilli</taxon>
        <taxon>Bacillales</taxon>
        <taxon>Bacillaceae</taxon>
        <taxon>Pontibacillus</taxon>
    </lineage>
</organism>
<dbReference type="Gene3D" id="2.30.110.10">
    <property type="entry name" value="Electron Transport, Fmn-binding Protein, Chain A"/>
    <property type="match status" value="1"/>
</dbReference>
<reference evidence="2 3" key="1">
    <citation type="journal article" date="2015" name="Stand. Genomic Sci.">
        <title>High quality draft genome sequence of the moderately halophilic bacterium Pontibacillus yanchengensis Y32(T) and comparison among Pontibacillus genomes.</title>
        <authorList>
            <person name="Huang J."/>
            <person name="Qiao Z.X."/>
            <person name="Tang J.W."/>
            <person name="Wang G."/>
        </authorList>
    </citation>
    <scope>NUCLEOTIDE SEQUENCE [LARGE SCALE GENOMIC DNA]</scope>
    <source>
        <strain evidence="2 3">Y32</strain>
    </source>
</reference>
<sequence>MFKETIETIDELEQKVGKPGKIAANKVITYIDEHCYEFISLSPFLTLSTSGADGSCDVSPRGDDPGFVHVVDDRHLVIPERPGNKRVDSIRNILENRNIGMLFMIPGVEETLRINGKATITQDSAILEKMAAKGHVPIMGIGVEVEEVFIHCAKAFKRSQLWDPSTWLAQEDRPRPAKILAEHAKALRMNEQQVASSLHESYTKRLY</sequence>
<accession>A0A0A2TP01</accession>
<feature type="domain" description="Pyridoxamine 5'-phosphate oxidase N-terminal" evidence="1">
    <location>
        <begin position="31"/>
        <end position="140"/>
    </location>
</feature>
<protein>
    <submittedName>
        <fullName evidence="2">Phosphohydrolase</fullName>
    </submittedName>
</protein>
<comment type="caution">
    <text evidence="2">The sequence shown here is derived from an EMBL/GenBank/DDBJ whole genome shotgun (WGS) entry which is preliminary data.</text>
</comment>
<gene>
    <name evidence="2" type="ORF">N782_21930</name>
</gene>
<evidence type="ECO:0000313" key="3">
    <source>
        <dbReference type="Proteomes" id="UP000030147"/>
    </source>
</evidence>
<dbReference type="eggNOG" id="COG3576">
    <property type="taxonomic scope" value="Bacteria"/>
</dbReference>
<dbReference type="PANTHER" id="PTHR42815:SF2">
    <property type="entry name" value="FAD-BINDING, PUTATIVE (AFU_ORTHOLOGUE AFUA_6G07600)-RELATED"/>
    <property type="match status" value="1"/>
</dbReference>
<dbReference type="OrthoDB" id="9796486at2"/>
<dbReference type="Proteomes" id="UP000030147">
    <property type="component" value="Unassembled WGS sequence"/>
</dbReference>
<evidence type="ECO:0000313" key="2">
    <source>
        <dbReference type="EMBL" id="KGP71070.1"/>
    </source>
</evidence>
<dbReference type="AlphaFoldDB" id="A0A0A2TP01"/>
<dbReference type="InterPro" id="IPR024029">
    <property type="entry name" value="Pyridox_Oxase_FMN-dep"/>
</dbReference>
<dbReference type="InterPro" id="IPR011576">
    <property type="entry name" value="Pyridox_Oxase_N"/>
</dbReference>